<dbReference type="KEGG" id="rce:RC1_2478"/>
<dbReference type="HOGENOM" id="CLU_1033508_0_0_5"/>
<dbReference type="AlphaFoldDB" id="B6IUN6"/>
<organism evidence="2 3">
    <name type="scientific">Rhodospirillum centenum (strain ATCC 51521 / SW)</name>
    <dbReference type="NCBI Taxonomy" id="414684"/>
    <lineage>
        <taxon>Bacteria</taxon>
        <taxon>Pseudomonadati</taxon>
        <taxon>Pseudomonadota</taxon>
        <taxon>Alphaproteobacteria</taxon>
        <taxon>Rhodospirillales</taxon>
        <taxon>Rhodospirillaceae</taxon>
        <taxon>Rhodospirillum</taxon>
    </lineage>
</organism>
<reference evidence="2 3" key="1">
    <citation type="journal article" date="2010" name="BMC Genomics">
        <title>Metabolic flexibility revealed in the genome of the cyst-forming alpha-1 proteobacterium Rhodospirillum centenum.</title>
        <authorList>
            <person name="Lu Y.K."/>
            <person name="Marden J."/>
            <person name="Han M."/>
            <person name="Swingley W.D."/>
            <person name="Mastrian S.D."/>
            <person name="Chowdhury S.R."/>
            <person name="Hao J."/>
            <person name="Helmy T."/>
            <person name="Kim S."/>
            <person name="Kurdoglu A.A."/>
            <person name="Matthies H.J."/>
            <person name="Rollo D."/>
            <person name="Stothard P."/>
            <person name="Blankenship R.E."/>
            <person name="Bauer C.E."/>
            <person name="Touchman J.W."/>
        </authorList>
    </citation>
    <scope>NUCLEOTIDE SEQUENCE [LARGE SCALE GENOMIC DNA]</scope>
    <source>
        <strain evidence="3">ATCC 51521 / SW</strain>
    </source>
</reference>
<proteinExistence type="predicted"/>
<evidence type="ECO:0008006" key="4">
    <source>
        <dbReference type="Google" id="ProtNLM"/>
    </source>
</evidence>
<feature type="compositionally biased region" description="Polar residues" evidence="1">
    <location>
        <begin position="276"/>
        <end position="285"/>
    </location>
</feature>
<dbReference type="InterPro" id="IPR024524">
    <property type="entry name" value="DUF3800"/>
</dbReference>
<gene>
    <name evidence="2" type="ordered locus">RC1_2478</name>
</gene>
<evidence type="ECO:0000313" key="2">
    <source>
        <dbReference type="EMBL" id="ACI99861.1"/>
    </source>
</evidence>
<dbReference type="Pfam" id="PF12686">
    <property type="entry name" value="DUF3800"/>
    <property type="match status" value="1"/>
</dbReference>
<dbReference type="EMBL" id="CP000613">
    <property type="protein sequence ID" value="ACI99861.1"/>
    <property type="molecule type" value="Genomic_DNA"/>
</dbReference>
<sequence>MGATLTFDLYIDDSGSRLPDRVEPLHRADGVDAFALGGFMIPAEQTGIVRAEVTDLVGRYDLAGPLHSHEIRCRKGAFAWLGQDRDRAARFQADLSDLIARLPVHVTACVVHRPGYNARYRALYGDGRWRLCRSAYQILVERCAKIAAAQGRMLKVFVEACGKREDRDIRDYHARLIQTGADFDKGTSGKYDPLLASGFARTLVRNPTFIRKSNPMGQVADILLWPVVKGRYDPDYLPFRHLDAHRKLIDLTLADGLLNCGIKYYCFDPEAPVATSAGTEGSTTLEKTKGPEISEPLPPPSTTTPGRN</sequence>
<evidence type="ECO:0000313" key="3">
    <source>
        <dbReference type="Proteomes" id="UP000001591"/>
    </source>
</evidence>
<evidence type="ECO:0000256" key="1">
    <source>
        <dbReference type="SAM" id="MobiDB-lite"/>
    </source>
</evidence>
<name>B6IUN6_RHOCS</name>
<keyword evidence="3" id="KW-1185">Reference proteome</keyword>
<dbReference type="RefSeq" id="WP_012567643.1">
    <property type="nucleotide sequence ID" value="NC_011420.2"/>
</dbReference>
<dbReference type="eggNOG" id="ENOG5032R22">
    <property type="taxonomic scope" value="Bacteria"/>
</dbReference>
<dbReference type="Proteomes" id="UP000001591">
    <property type="component" value="Chromosome"/>
</dbReference>
<dbReference type="OrthoDB" id="507950at2"/>
<protein>
    <recommendedName>
        <fullName evidence="4">DUF3800 domain-containing protein</fullName>
    </recommendedName>
</protein>
<feature type="region of interest" description="Disordered" evidence="1">
    <location>
        <begin position="275"/>
        <end position="308"/>
    </location>
</feature>
<accession>B6IUN6</accession>